<evidence type="ECO:0000313" key="2">
    <source>
        <dbReference type="Proteomes" id="UP000092508"/>
    </source>
</evidence>
<dbReference type="OrthoDB" id="2656750at2"/>
<dbReference type="RefSeq" id="WP_067236078.1">
    <property type="nucleotide sequence ID" value="NZ_JAPDKM010000001.1"/>
</dbReference>
<gene>
    <name evidence="1" type="ORF">A9308_00380</name>
</gene>
<protein>
    <submittedName>
        <fullName evidence="1">Uncharacterized protein</fullName>
    </submittedName>
</protein>
<accession>A0A1B8QD50</accession>
<comment type="caution">
    <text evidence="1">The sequence shown here is derived from an EMBL/GenBank/DDBJ whole genome shotgun (WGS) entry which is preliminary data.</text>
</comment>
<sequence>MSVKLITYDLNKVGQKHSEVLAKIKSFNFKKLSESSYAISTPLSVDKIYQKFANLIDNNDTFLIIPLTGMHYGMALGDVHNWLNYNLD</sequence>
<dbReference type="AlphaFoldDB" id="A0A1B8QD50"/>
<reference evidence="1 2" key="1">
    <citation type="submission" date="2016-06" db="EMBL/GenBank/DDBJ databases">
        <title>Draft genome of Moraxella atlantae CCUG 66109.</title>
        <authorList>
            <person name="Salva-Serra F."/>
            <person name="Engstrom-Jakobsson H."/>
            <person name="Thorell K."/>
            <person name="Gonzales-Siles L."/>
            <person name="Karlsson R."/>
            <person name="Boulund F."/>
            <person name="Engstrand L."/>
            <person name="Kristiansson E."/>
            <person name="Moore E."/>
        </authorList>
    </citation>
    <scope>NUCLEOTIDE SEQUENCE [LARGE SCALE GENOMIC DNA]</scope>
    <source>
        <strain evidence="1 2">CCUG 66109</strain>
    </source>
</reference>
<name>A0A1B8QD50_9GAMM</name>
<proteinExistence type="predicted"/>
<organism evidence="1 2">
    <name type="scientific">Faucicola atlantae</name>
    <dbReference type="NCBI Taxonomy" id="34059"/>
    <lineage>
        <taxon>Bacteria</taxon>
        <taxon>Pseudomonadati</taxon>
        <taxon>Pseudomonadota</taxon>
        <taxon>Gammaproteobacteria</taxon>
        <taxon>Moraxellales</taxon>
        <taxon>Moraxellaceae</taxon>
        <taxon>Faucicola</taxon>
    </lineage>
</organism>
<dbReference type="Proteomes" id="UP000092508">
    <property type="component" value="Unassembled WGS sequence"/>
</dbReference>
<dbReference type="EMBL" id="LZMZ01000012">
    <property type="protein sequence ID" value="OBX79521.1"/>
    <property type="molecule type" value="Genomic_DNA"/>
</dbReference>
<dbReference type="STRING" id="34059.A9308_00380"/>
<evidence type="ECO:0000313" key="1">
    <source>
        <dbReference type="EMBL" id="OBX79521.1"/>
    </source>
</evidence>